<comment type="caution">
    <text evidence="2">The sequence shown here is derived from an EMBL/GenBank/DDBJ whole genome shotgun (WGS) entry which is preliminary data.</text>
</comment>
<dbReference type="EMBL" id="JBHTAJ010000012">
    <property type="protein sequence ID" value="MFC7179592.1"/>
    <property type="molecule type" value="Genomic_DNA"/>
</dbReference>
<keyword evidence="3" id="KW-1185">Reference proteome</keyword>
<accession>A0ABW2FTY7</accession>
<feature type="region of interest" description="Disordered" evidence="1">
    <location>
        <begin position="1"/>
        <end position="52"/>
    </location>
</feature>
<organism evidence="2 3">
    <name type="scientific">Kitasatospora paranensis</name>
    <dbReference type="NCBI Taxonomy" id="258053"/>
    <lineage>
        <taxon>Bacteria</taxon>
        <taxon>Bacillati</taxon>
        <taxon>Actinomycetota</taxon>
        <taxon>Actinomycetes</taxon>
        <taxon>Kitasatosporales</taxon>
        <taxon>Streptomycetaceae</taxon>
        <taxon>Kitasatospora</taxon>
    </lineage>
</organism>
<evidence type="ECO:0000313" key="2">
    <source>
        <dbReference type="EMBL" id="MFC7179592.1"/>
    </source>
</evidence>
<dbReference type="Proteomes" id="UP001596435">
    <property type="component" value="Unassembled WGS sequence"/>
</dbReference>
<feature type="compositionally biased region" description="Low complexity" evidence="1">
    <location>
        <begin position="15"/>
        <end position="28"/>
    </location>
</feature>
<gene>
    <name evidence="2" type="ORF">ACFQMG_08440</name>
</gene>
<name>A0ABW2FTY7_9ACTN</name>
<protein>
    <submittedName>
        <fullName evidence="2">Uncharacterized protein</fullName>
    </submittedName>
</protein>
<dbReference type="RefSeq" id="WP_345706471.1">
    <property type="nucleotide sequence ID" value="NZ_BAABKV010000001.1"/>
</dbReference>
<evidence type="ECO:0000313" key="3">
    <source>
        <dbReference type="Proteomes" id="UP001596435"/>
    </source>
</evidence>
<evidence type="ECO:0000256" key="1">
    <source>
        <dbReference type="SAM" id="MobiDB-lite"/>
    </source>
</evidence>
<reference evidence="3" key="1">
    <citation type="journal article" date="2019" name="Int. J. Syst. Evol. Microbiol.">
        <title>The Global Catalogue of Microorganisms (GCM) 10K type strain sequencing project: providing services to taxonomists for standard genome sequencing and annotation.</title>
        <authorList>
            <consortium name="The Broad Institute Genomics Platform"/>
            <consortium name="The Broad Institute Genome Sequencing Center for Infectious Disease"/>
            <person name="Wu L."/>
            <person name="Ma J."/>
        </authorList>
    </citation>
    <scope>NUCLEOTIDE SEQUENCE [LARGE SCALE GENOMIC DNA]</scope>
    <source>
        <strain evidence="3">CGMCC 1.12859</strain>
    </source>
</reference>
<proteinExistence type="predicted"/>
<sequence length="112" mass="11174">MPHVFGRQEPPPLRQTPLPQAAGPQAAPDGFWDGDFTLHADEPAARPGAPAIDSLGPSGVTVRGRDLAVLLAPSYRRLTGTGSSPAADPAGDAAADAIADLAADATPDATGG</sequence>